<dbReference type="GO" id="GO:0043565">
    <property type="term" value="F:sequence-specific DNA binding"/>
    <property type="evidence" value="ECO:0007669"/>
    <property type="project" value="InterPro"/>
</dbReference>
<dbReference type="InterPro" id="IPR020449">
    <property type="entry name" value="Tscrpt_reg_AraC-type_HTH"/>
</dbReference>
<dbReference type="SUPFAM" id="SSF46689">
    <property type="entry name" value="Homeodomain-like"/>
    <property type="match status" value="2"/>
</dbReference>
<dbReference type="AlphaFoldDB" id="A0A9X2A485"/>
<comment type="caution">
    <text evidence="5">The sequence shown here is derived from an EMBL/GenBank/DDBJ whole genome shotgun (WGS) entry which is preliminary data.</text>
</comment>
<dbReference type="Pfam" id="PF06445">
    <property type="entry name" value="GyrI-like"/>
    <property type="match status" value="1"/>
</dbReference>
<dbReference type="InterPro" id="IPR011256">
    <property type="entry name" value="Reg_factor_effector_dom_sf"/>
</dbReference>
<feature type="domain" description="HTH araC/xylS-type" evidence="4">
    <location>
        <begin position="16"/>
        <end position="114"/>
    </location>
</feature>
<name>A0A9X2A485_9FLAO</name>
<protein>
    <submittedName>
        <fullName evidence="5">AraC family transcriptional regulator</fullName>
    </submittedName>
</protein>
<evidence type="ECO:0000259" key="4">
    <source>
        <dbReference type="PROSITE" id="PS01124"/>
    </source>
</evidence>
<sequence>MFQEEELQADYNNRITRVFEFIDDNLETNLSLQKLAEIACFSPFHFHRIFKFITGERLNEYVKRRRIEKSALELLHTHDTTTAIAHKFGFSDNSSFSKAFKKYYSVSPTEFKKLNPHRHSKIRQLKSKNGQDYPDVEKYICSITNLKKWITMNANVQIKEIPTMQLAYVSCLGPQNLQEAYGKLVRWATPQSLLNEEVKMLTIYHDSFKVTIPEKVRMSAAMMINPPVEIAGEIRLTSITPGKSIVANFTIGIDEFEKSWTGLFLWMNENGFKKADKNPFEIYHNNFNDHPQKKAIVDFCIPVE</sequence>
<keyword evidence="6" id="KW-1185">Reference proteome</keyword>
<dbReference type="InterPro" id="IPR018060">
    <property type="entry name" value="HTH_AraC"/>
</dbReference>
<keyword evidence="3" id="KW-0804">Transcription</keyword>
<dbReference type="PANTHER" id="PTHR40055">
    <property type="entry name" value="TRANSCRIPTIONAL REGULATOR YGIV-RELATED"/>
    <property type="match status" value="1"/>
</dbReference>
<dbReference type="InterPro" id="IPR009057">
    <property type="entry name" value="Homeodomain-like_sf"/>
</dbReference>
<evidence type="ECO:0000256" key="1">
    <source>
        <dbReference type="ARBA" id="ARBA00023015"/>
    </source>
</evidence>
<dbReference type="SMART" id="SM00871">
    <property type="entry name" value="AraC_E_bind"/>
    <property type="match status" value="1"/>
</dbReference>
<dbReference type="Gene3D" id="3.20.80.10">
    <property type="entry name" value="Regulatory factor, effector binding domain"/>
    <property type="match status" value="1"/>
</dbReference>
<proteinExistence type="predicted"/>
<accession>A0A9X2A485</accession>
<evidence type="ECO:0000313" key="5">
    <source>
        <dbReference type="EMBL" id="MCL6220069.1"/>
    </source>
</evidence>
<dbReference type="SMART" id="SM00342">
    <property type="entry name" value="HTH_ARAC"/>
    <property type="match status" value="1"/>
</dbReference>
<dbReference type="PROSITE" id="PS01124">
    <property type="entry name" value="HTH_ARAC_FAMILY_2"/>
    <property type="match status" value="1"/>
</dbReference>
<reference evidence="5" key="1">
    <citation type="submission" date="2022-01" db="EMBL/GenBank/DDBJ databases">
        <title>Genome sequencing of Zunongwangia sp. M21534 genome.</title>
        <authorList>
            <person name="Chen Y."/>
            <person name="Dong C."/>
            <person name="Shao Z."/>
        </authorList>
    </citation>
    <scope>NUCLEOTIDE SEQUENCE</scope>
    <source>
        <strain evidence="5">MCCC M21534</strain>
    </source>
</reference>
<dbReference type="PANTHER" id="PTHR40055:SF2">
    <property type="entry name" value="DNA GYRASE INHIBITOR"/>
    <property type="match status" value="1"/>
</dbReference>
<dbReference type="PRINTS" id="PR00032">
    <property type="entry name" value="HTHARAC"/>
</dbReference>
<dbReference type="RefSeq" id="WP_249602776.1">
    <property type="nucleotide sequence ID" value="NZ_JAKHSK010000032.1"/>
</dbReference>
<keyword evidence="2" id="KW-0238">DNA-binding</keyword>
<dbReference type="Pfam" id="PF12833">
    <property type="entry name" value="HTH_18"/>
    <property type="match status" value="1"/>
</dbReference>
<gene>
    <name evidence="5" type="ORF">L1967_17390</name>
</gene>
<dbReference type="InterPro" id="IPR010499">
    <property type="entry name" value="AraC_E-bd"/>
</dbReference>
<dbReference type="InterPro" id="IPR029442">
    <property type="entry name" value="GyrI-like"/>
</dbReference>
<dbReference type="Gene3D" id="1.10.10.60">
    <property type="entry name" value="Homeodomain-like"/>
    <property type="match status" value="2"/>
</dbReference>
<dbReference type="SUPFAM" id="SSF55136">
    <property type="entry name" value="Probable bacterial effector-binding domain"/>
    <property type="match status" value="1"/>
</dbReference>
<evidence type="ECO:0000256" key="2">
    <source>
        <dbReference type="ARBA" id="ARBA00023125"/>
    </source>
</evidence>
<dbReference type="Proteomes" id="UP001139521">
    <property type="component" value="Unassembled WGS sequence"/>
</dbReference>
<dbReference type="EMBL" id="JAKHSK010000032">
    <property type="protein sequence ID" value="MCL6220069.1"/>
    <property type="molecule type" value="Genomic_DNA"/>
</dbReference>
<dbReference type="InterPro" id="IPR050908">
    <property type="entry name" value="SmbC-like"/>
</dbReference>
<organism evidence="5 6">
    <name type="scientific">Zunongwangia pacifica</name>
    <dbReference type="NCBI Taxonomy" id="2911062"/>
    <lineage>
        <taxon>Bacteria</taxon>
        <taxon>Pseudomonadati</taxon>
        <taxon>Bacteroidota</taxon>
        <taxon>Flavobacteriia</taxon>
        <taxon>Flavobacteriales</taxon>
        <taxon>Flavobacteriaceae</taxon>
        <taxon>Zunongwangia</taxon>
    </lineage>
</organism>
<evidence type="ECO:0000256" key="3">
    <source>
        <dbReference type="ARBA" id="ARBA00023163"/>
    </source>
</evidence>
<dbReference type="GO" id="GO:0003700">
    <property type="term" value="F:DNA-binding transcription factor activity"/>
    <property type="evidence" value="ECO:0007669"/>
    <property type="project" value="InterPro"/>
</dbReference>
<evidence type="ECO:0000313" key="6">
    <source>
        <dbReference type="Proteomes" id="UP001139521"/>
    </source>
</evidence>
<keyword evidence="1" id="KW-0805">Transcription regulation</keyword>